<keyword evidence="1" id="KW-0175">Coiled coil</keyword>
<organism evidence="3 5">
    <name type="scientific">Lentinula lateritia</name>
    <dbReference type="NCBI Taxonomy" id="40482"/>
    <lineage>
        <taxon>Eukaryota</taxon>
        <taxon>Fungi</taxon>
        <taxon>Dikarya</taxon>
        <taxon>Basidiomycota</taxon>
        <taxon>Agaricomycotina</taxon>
        <taxon>Agaricomycetes</taxon>
        <taxon>Agaricomycetidae</taxon>
        <taxon>Agaricales</taxon>
        <taxon>Marasmiineae</taxon>
        <taxon>Omphalotaceae</taxon>
        <taxon>Lentinula</taxon>
    </lineage>
</organism>
<feature type="region of interest" description="Disordered" evidence="2">
    <location>
        <begin position="388"/>
        <end position="425"/>
    </location>
</feature>
<dbReference type="Proteomes" id="UP001150217">
    <property type="component" value="Unassembled WGS sequence"/>
</dbReference>
<sequence>MSSPMTENNEDDEDERTIQNLEEELRRIKEKKKADKTAVRDAISAVRAEPPKSLVLNTTLGAKRPLTDAVATSVKRTKTIQVGGLKPNWKEVINQARTSSHLSSNLKPANEDRPTDIDEFGVDESPQALQVQRAGKSHGTKHFQGLPEVKFEPVDVDMIAKEEIETGKPAQPPKKRVTTKVSDIPYVNAGDRDVMNHKILPAMIRWVGGREKQFAINGDPLLRSTIRKIWLDCFQSLPPNCTGPRGDTILRCDHPAIHAFLQTKLRAYRSNFGKMGAAAVTLYLKELCDANEECEFAKDLLENDAFIYEVLGDTLETCSGAFRSELVLRTFAFHLTWSLSATKEPAKPEDELVPAPHIVYPSGALALAATAVYWALNLRANGTVSAGIEGSGGEENSDVIAATPSKTKPKNKPKSASSIARNNENSFGEKLSREYNKYQAHTSKLTEAKWNLIINASKRYILNVPNSGAGPALKVALEEARTNFSVDDEGGSELDTGIREERRRQDVIMLSDD</sequence>
<reference evidence="3" key="1">
    <citation type="submission" date="2022-08" db="EMBL/GenBank/DDBJ databases">
        <title>A Global Phylogenomic Analysis of the Shiitake Genus Lentinula.</title>
        <authorList>
            <consortium name="DOE Joint Genome Institute"/>
            <person name="Sierra-Patev S."/>
            <person name="Min B."/>
            <person name="Naranjo-Ortiz M."/>
            <person name="Looney B."/>
            <person name="Konkel Z."/>
            <person name="Slot J.C."/>
            <person name="Sakamoto Y."/>
            <person name="Steenwyk J.L."/>
            <person name="Rokas A."/>
            <person name="Carro J."/>
            <person name="Camarero S."/>
            <person name="Ferreira P."/>
            <person name="Molpeceres G."/>
            <person name="Ruiz-Duenas F.J."/>
            <person name="Serrano A."/>
            <person name="Henrissat B."/>
            <person name="Drula E."/>
            <person name="Hughes K.W."/>
            <person name="Mata J.L."/>
            <person name="Ishikawa N.K."/>
            <person name="Vargas-Isla R."/>
            <person name="Ushijima S."/>
            <person name="Smith C.A."/>
            <person name="Ahrendt S."/>
            <person name="Andreopoulos W."/>
            <person name="He G."/>
            <person name="Labutti K."/>
            <person name="Lipzen A."/>
            <person name="Ng V."/>
            <person name="Riley R."/>
            <person name="Sandor L."/>
            <person name="Barry K."/>
            <person name="Martinez A.T."/>
            <person name="Xiao Y."/>
            <person name="Gibbons J.G."/>
            <person name="Terashima K."/>
            <person name="Grigoriev I.V."/>
            <person name="Hibbett D.S."/>
        </authorList>
    </citation>
    <scope>NUCLEOTIDE SEQUENCE</scope>
    <source>
        <strain evidence="3">RHP3577 ss4</strain>
    </source>
</reference>
<protein>
    <submittedName>
        <fullName evidence="3">Uncharacterized protein</fullName>
    </submittedName>
</protein>
<feature type="coiled-coil region" evidence="1">
    <location>
        <begin position="11"/>
        <end position="38"/>
    </location>
</feature>
<evidence type="ECO:0000313" key="3">
    <source>
        <dbReference type="EMBL" id="KAJ4466787.1"/>
    </source>
</evidence>
<gene>
    <name evidence="4" type="ORF">C8R41DRAFT_848466</name>
    <name evidence="3" type="ORF">C8R41DRAFT_856308</name>
</gene>
<accession>A0ABQ8V0M5</accession>
<evidence type="ECO:0000256" key="1">
    <source>
        <dbReference type="SAM" id="Coils"/>
    </source>
</evidence>
<dbReference type="EMBL" id="JANVFT010000112">
    <property type="protein sequence ID" value="KAJ4466787.1"/>
    <property type="molecule type" value="Genomic_DNA"/>
</dbReference>
<evidence type="ECO:0000313" key="4">
    <source>
        <dbReference type="EMBL" id="KAJ4474222.1"/>
    </source>
</evidence>
<name>A0ABQ8V0M5_9AGAR</name>
<keyword evidence="5" id="KW-1185">Reference proteome</keyword>
<dbReference type="EMBL" id="JANVFT010000078">
    <property type="protein sequence ID" value="KAJ4474222.1"/>
    <property type="molecule type" value="Genomic_DNA"/>
</dbReference>
<evidence type="ECO:0000313" key="5">
    <source>
        <dbReference type="Proteomes" id="UP001150217"/>
    </source>
</evidence>
<evidence type="ECO:0000256" key="2">
    <source>
        <dbReference type="SAM" id="MobiDB-lite"/>
    </source>
</evidence>
<proteinExistence type="predicted"/>
<comment type="caution">
    <text evidence="3">The sequence shown here is derived from an EMBL/GenBank/DDBJ whole genome shotgun (WGS) entry which is preliminary data.</text>
</comment>